<dbReference type="Gene3D" id="3.30.70.270">
    <property type="match status" value="1"/>
</dbReference>
<gene>
    <name evidence="2" type="primary">gch3</name>
    <name evidence="4" type="ORF">B9Q03_01290</name>
</gene>
<sequence length="255" mass="29156">MSSERIQITIIRIDDYGPWTQTLGDDREHRLQILQSQLYAHLVDWFASQNGVVFYNKYDEMIAVSNGIPLSKHKDIQRSVAQRFPVNISMSVSVGETPYEAQLKASELFNEVLRRVAEPRSLLIGEALSPINKGLVKIVHFDVDDFTRRWTNTQSVYESARIVRRLYYELTELMFENHSLLFYNGGDNYVSVSNGMPLTRVEQLISNVDKRMGIPLKAGIGVSRTGRKAMQLATSSLEYIREGKTQSKVHVLEEL</sequence>
<evidence type="ECO:0000256" key="3">
    <source>
        <dbReference type="PIRNR" id="PIRNR009265"/>
    </source>
</evidence>
<dbReference type="PANTHER" id="PTHR42202:SF1">
    <property type="entry name" value="GTP CYCLOHYDROLASE III"/>
    <property type="match status" value="1"/>
</dbReference>
<comment type="similarity">
    <text evidence="2 3">Belongs to the archaeal-type GTP cyclohydrolase family.</text>
</comment>
<comment type="caution">
    <text evidence="4">The sequence shown here is derived from an EMBL/GenBank/DDBJ whole genome shotgun (WGS) entry which is preliminary data.</text>
</comment>
<proteinExistence type="inferred from homology"/>
<keyword evidence="1 2" id="KW-0378">Hydrolase</keyword>
<dbReference type="AlphaFoldDB" id="A0A2R6B197"/>
<evidence type="ECO:0000313" key="5">
    <source>
        <dbReference type="Proteomes" id="UP000240322"/>
    </source>
</evidence>
<protein>
    <recommendedName>
        <fullName evidence="2 3">GTP cyclohydrolase III</fullName>
        <ecNumber evidence="2 3">3.5.4.29</ecNumber>
    </recommendedName>
</protein>
<dbReference type="HAMAP" id="MF_00608">
    <property type="entry name" value="GTP_cyclohydro_3"/>
    <property type="match status" value="1"/>
</dbReference>
<dbReference type="PIRSF" id="PIRSF009265">
    <property type="entry name" value="GTP_cyclohydro_3"/>
    <property type="match status" value="1"/>
</dbReference>
<organism evidence="4 5">
    <name type="scientific">Candidatus Marsarchaeota G2 archaeon OSP_D</name>
    <dbReference type="NCBI Taxonomy" id="1978157"/>
    <lineage>
        <taxon>Archaea</taxon>
        <taxon>Candidatus Marsarchaeota</taxon>
        <taxon>Candidatus Marsarchaeota group 2</taxon>
    </lineage>
</organism>
<dbReference type="GO" id="GO:0005525">
    <property type="term" value="F:GTP binding"/>
    <property type="evidence" value="ECO:0007669"/>
    <property type="project" value="UniProtKB-KW"/>
</dbReference>
<comment type="catalytic activity">
    <reaction evidence="2 3">
        <text>GTP + 3 H2O = 2-amino-5-formylamino-6-(5-phospho-D-ribosylamino)pyrimidin-4(3H)-one + 2 phosphate + 2 H(+)</text>
        <dbReference type="Rhea" id="RHEA:22468"/>
        <dbReference type="ChEBI" id="CHEBI:15377"/>
        <dbReference type="ChEBI" id="CHEBI:15378"/>
        <dbReference type="ChEBI" id="CHEBI:37565"/>
        <dbReference type="ChEBI" id="CHEBI:43474"/>
        <dbReference type="ChEBI" id="CHEBI:57258"/>
        <dbReference type="EC" id="3.5.4.29"/>
    </reaction>
</comment>
<evidence type="ECO:0000256" key="2">
    <source>
        <dbReference type="HAMAP-Rule" id="MF_00608"/>
    </source>
</evidence>
<reference evidence="4 5" key="1">
    <citation type="submission" date="2017-04" db="EMBL/GenBank/DDBJ databases">
        <title>Novel microbial lineages endemic to geothermal iron-oxide mats fill important gaps in the evolutionary history of Archaea.</title>
        <authorList>
            <person name="Jay Z.J."/>
            <person name="Beam J.P."/>
            <person name="Dlakic M."/>
            <person name="Rusch D.B."/>
            <person name="Kozubal M.A."/>
            <person name="Inskeep W.P."/>
        </authorList>
    </citation>
    <scope>NUCLEOTIDE SEQUENCE [LARGE SCALE GENOMIC DNA]</scope>
    <source>
        <strain evidence="4">OSP_D</strain>
    </source>
</reference>
<dbReference type="Proteomes" id="UP000240322">
    <property type="component" value="Unassembled WGS sequence"/>
</dbReference>
<dbReference type="EMBL" id="NEXE01000005">
    <property type="protein sequence ID" value="PSN92385.1"/>
    <property type="molecule type" value="Genomic_DNA"/>
</dbReference>
<dbReference type="InterPro" id="IPR029787">
    <property type="entry name" value="Nucleotide_cyclase"/>
</dbReference>
<dbReference type="InterPro" id="IPR043128">
    <property type="entry name" value="Rev_trsase/Diguanyl_cyclase"/>
</dbReference>
<evidence type="ECO:0000313" key="4">
    <source>
        <dbReference type="EMBL" id="PSN92385.1"/>
    </source>
</evidence>
<dbReference type="GO" id="GO:0043740">
    <property type="term" value="F:GTP cyclohydrolase IIa activity"/>
    <property type="evidence" value="ECO:0007669"/>
    <property type="project" value="UniProtKB-UniRule"/>
</dbReference>
<dbReference type="Pfam" id="PF05165">
    <property type="entry name" value="GCH_III"/>
    <property type="match status" value="1"/>
</dbReference>
<dbReference type="PANTHER" id="PTHR42202">
    <property type="entry name" value="GTP CYCLOHYDROLASE III"/>
    <property type="match status" value="1"/>
</dbReference>
<dbReference type="EC" id="3.5.4.29" evidence="2 3"/>
<keyword evidence="2" id="KW-0342">GTP-binding</keyword>
<dbReference type="Gene3D" id="3.30.70.1230">
    <property type="entry name" value="Nucleotide cyclase"/>
    <property type="match status" value="1"/>
</dbReference>
<comment type="function">
    <text evidence="2 3">Catalyzes the formation of 2-amino-5-formylamino-6-ribofuranosylamino-4(3H)-pyrimidinone ribonucleotide monophosphate and inorganic phosphate from GTP. Also has an independent pyrophosphate phosphohydrolase activity.</text>
</comment>
<keyword evidence="2" id="KW-0547">Nucleotide-binding</keyword>
<evidence type="ECO:0000256" key="1">
    <source>
        <dbReference type="ARBA" id="ARBA00022801"/>
    </source>
</evidence>
<dbReference type="InterPro" id="IPR007839">
    <property type="entry name" value="GTP_CycHdrlase_3"/>
</dbReference>
<accession>A0A2R6B197</accession>
<name>A0A2R6B197_9ARCH</name>